<protein>
    <submittedName>
        <fullName evidence="1">Uncharacterized protein</fullName>
    </submittedName>
</protein>
<accession>A0AAD1NWB7</accession>
<organism evidence="1 2">
    <name type="scientific">Cutibacterium modestum</name>
    <dbReference type="NCBI Taxonomy" id="2559073"/>
    <lineage>
        <taxon>Bacteria</taxon>
        <taxon>Bacillati</taxon>
        <taxon>Actinomycetota</taxon>
        <taxon>Actinomycetes</taxon>
        <taxon>Propionibacteriales</taxon>
        <taxon>Propionibacteriaceae</taxon>
        <taxon>Cutibacterium</taxon>
    </lineage>
</organism>
<gene>
    <name evidence="1" type="ORF">KB1_16040</name>
</gene>
<name>A0AAD1NWB7_9ACTN</name>
<dbReference type="RefSeq" id="WP_002527706.1">
    <property type="nucleotide sequence ID" value="NZ_AP024747.1"/>
</dbReference>
<reference evidence="1" key="1">
    <citation type="submission" date="2021-06" db="EMBL/GenBank/DDBJ databases">
        <title>Genome sequence of Cutibacterium modestum strain KB17-24694.</title>
        <authorList>
            <person name="Dekio I."/>
            <person name="Asahina A."/>
            <person name="Nishida M."/>
        </authorList>
    </citation>
    <scope>NUCLEOTIDE SEQUENCE</scope>
    <source>
        <strain evidence="1">KB17-24694</strain>
    </source>
</reference>
<dbReference type="EMBL" id="AP024747">
    <property type="protein sequence ID" value="BCY25614.1"/>
    <property type="molecule type" value="Genomic_DNA"/>
</dbReference>
<evidence type="ECO:0000313" key="2">
    <source>
        <dbReference type="Proteomes" id="UP000825072"/>
    </source>
</evidence>
<dbReference type="AlphaFoldDB" id="A0AAD1NWB7"/>
<proteinExistence type="predicted"/>
<sequence>MTDFAAYIRDAEVSASVSHETNEIIVLVETKRQTCLEGQRLLPAFAWLAKPTGIAMVNPATMVATFLNFVILSFCDVGMDLSSDWLGGNVQC</sequence>
<dbReference type="GeneID" id="92880382"/>
<evidence type="ECO:0000313" key="1">
    <source>
        <dbReference type="EMBL" id="BCY25614.1"/>
    </source>
</evidence>
<dbReference type="Proteomes" id="UP000825072">
    <property type="component" value="Chromosome 1"/>
</dbReference>